<dbReference type="OrthoDB" id="10068198at2759"/>
<comment type="subcellular location">
    <subcellularLocation>
        <location evidence="2">Nucleus</location>
    </subcellularLocation>
</comment>
<comment type="function">
    <text evidence="1">May be involved in cell cycle regulation.</text>
</comment>
<feature type="compositionally biased region" description="Low complexity" evidence="10">
    <location>
        <begin position="27"/>
        <end position="42"/>
    </location>
</feature>
<dbReference type="RefSeq" id="XP_035789817.1">
    <property type="nucleotide sequence ID" value="XM_035933924.1"/>
</dbReference>
<organism evidence="11 12">
    <name type="scientific">Anopheles albimanus</name>
    <name type="common">New world malaria mosquito</name>
    <dbReference type="NCBI Taxonomy" id="7167"/>
    <lineage>
        <taxon>Eukaryota</taxon>
        <taxon>Metazoa</taxon>
        <taxon>Ecdysozoa</taxon>
        <taxon>Arthropoda</taxon>
        <taxon>Hexapoda</taxon>
        <taxon>Insecta</taxon>
        <taxon>Pterygota</taxon>
        <taxon>Neoptera</taxon>
        <taxon>Endopterygota</taxon>
        <taxon>Diptera</taxon>
        <taxon>Nematocera</taxon>
        <taxon>Culicoidea</taxon>
        <taxon>Culicidae</taxon>
        <taxon>Anophelinae</taxon>
        <taxon>Anopheles</taxon>
    </lineage>
</organism>
<keyword evidence="8" id="KW-0539">Nucleus</keyword>
<evidence type="ECO:0000256" key="3">
    <source>
        <dbReference type="ARBA" id="ARBA00011097"/>
    </source>
</evidence>
<dbReference type="VEuPathDB" id="VectorBase:AALB010015"/>
<feature type="compositionally biased region" description="Basic and acidic residues" evidence="10">
    <location>
        <begin position="1"/>
        <end position="12"/>
    </location>
</feature>
<evidence type="ECO:0000256" key="6">
    <source>
        <dbReference type="ARBA" id="ARBA00022843"/>
    </source>
</evidence>
<dbReference type="InterPro" id="IPR029169">
    <property type="entry name" value="PCNP"/>
</dbReference>
<reference evidence="11" key="2">
    <citation type="submission" date="2022-08" db="UniProtKB">
        <authorList>
            <consortium name="EnsemblMetazoa"/>
        </authorList>
    </citation>
    <scope>IDENTIFICATION</scope>
    <source>
        <strain evidence="11">STECLA/ALBI9_A</strain>
    </source>
</reference>
<accession>A0A182FTY1</accession>
<evidence type="ECO:0000256" key="4">
    <source>
        <dbReference type="ARBA" id="ARBA00022059"/>
    </source>
</evidence>
<keyword evidence="7" id="KW-0007">Acetylation</keyword>
<feature type="region of interest" description="Disordered" evidence="10">
    <location>
        <begin position="218"/>
        <end position="257"/>
    </location>
</feature>
<evidence type="ECO:0000256" key="9">
    <source>
        <dbReference type="ARBA" id="ARBA00023306"/>
    </source>
</evidence>
<proteinExistence type="predicted"/>
<reference evidence="11 12" key="1">
    <citation type="journal article" date="2017" name="G3 (Bethesda)">
        <title>The Physical Genome Mapping of Anopheles albimanus Corrected Scaffold Misassemblies and Identified Interarm Rearrangements in Genus Anopheles.</title>
        <authorList>
            <person name="Artemov G.N."/>
            <person name="Peery A.N."/>
            <person name="Jiang X."/>
            <person name="Tu Z."/>
            <person name="Stegniy V.N."/>
            <person name="Sharakhova M.V."/>
            <person name="Sharakhov I.V."/>
        </authorList>
    </citation>
    <scope>NUCLEOTIDE SEQUENCE [LARGE SCALE GENOMIC DNA]</scope>
    <source>
        <strain evidence="11 12">ALBI9_A</strain>
    </source>
</reference>
<name>A0A182FTY1_ANOAL</name>
<evidence type="ECO:0000256" key="2">
    <source>
        <dbReference type="ARBA" id="ARBA00004123"/>
    </source>
</evidence>
<dbReference type="Proteomes" id="UP000069272">
    <property type="component" value="Chromosome 3R"/>
</dbReference>
<dbReference type="GO" id="GO:0043161">
    <property type="term" value="P:proteasome-mediated ubiquitin-dependent protein catabolic process"/>
    <property type="evidence" value="ECO:0007669"/>
    <property type="project" value="TreeGrafter"/>
</dbReference>
<dbReference type="PANTHER" id="PTHR16523">
    <property type="entry name" value="PEST PROTEOLYTIC SIGNAL-CONTAINING NUCLEAR PROTEIN"/>
    <property type="match status" value="1"/>
</dbReference>
<dbReference type="AlphaFoldDB" id="A0A182FTY1"/>
<sequence length="257" mass="27855">MSRWDRRDDDGGHYQQQGQRYEHSNRRALPNRSRSRSRSWSPADDRRGRSGGGGGGGGRGGGPRSSGSPSAQEHKYASHHANSRHHQQQQQQYEEEQRRRQEALESRGRGSSNGSGTGPGALVNRSEDHTLHTLSFQGTSGGKRSAPSAPKVGGARVGSGPPKPPVCGIQMKLAAPASKEPPKLMRPIANAFRQADDSDESEPEEMPAECRMRMRNIGRETPTSSGPNSFGKTKHGFCDSKKMFEKKLGSSLSGGSR</sequence>
<keyword evidence="9" id="KW-0131">Cell cycle</keyword>
<protein>
    <recommendedName>
        <fullName evidence="4">PEST proteolytic signal-containing nuclear protein</fullName>
    </recommendedName>
</protein>
<dbReference type="GO" id="GO:0005634">
    <property type="term" value="C:nucleus"/>
    <property type="evidence" value="ECO:0007669"/>
    <property type="project" value="UniProtKB-SubCell"/>
</dbReference>
<keyword evidence="12" id="KW-1185">Reference proteome</keyword>
<dbReference type="Pfam" id="PF15473">
    <property type="entry name" value="PCNP"/>
    <property type="match status" value="1"/>
</dbReference>
<dbReference type="GO" id="GO:0016567">
    <property type="term" value="P:protein ubiquitination"/>
    <property type="evidence" value="ECO:0007669"/>
    <property type="project" value="InterPro"/>
</dbReference>
<feature type="compositionally biased region" description="Polar residues" evidence="10">
    <location>
        <begin position="221"/>
        <end position="231"/>
    </location>
</feature>
<dbReference type="KEGG" id="aali:118465565"/>
<evidence type="ECO:0000256" key="5">
    <source>
        <dbReference type="ARBA" id="ARBA00022553"/>
    </source>
</evidence>
<evidence type="ECO:0000256" key="10">
    <source>
        <dbReference type="SAM" id="MobiDB-lite"/>
    </source>
</evidence>
<evidence type="ECO:0000256" key="1">
    <source>
        <dbReference type="ARBA" id="ARBA00002646"/>
    </source>
</evidence>
<evidence type="ECO:0000256" key="7">
    <source>
        <dbReference type="ARBA" id="ARBA00022990"/>
    </source>
</evidence>
<comment type="subunit">
    <text evidence="3">Interacts with UHRF2/NIRF.</text>
</comment>
<feature type="compositionally biased region" description="Basic and acidic residues" evidence="10">
    <location>
        <begin position="95"/>
        <end position="108"/>
    </location>
</feature>
<dbReference type="RefSeq" id="XP_035789818.1">
    <property type="nucleotide sequence ID" value="XM_035933925.1"/>
</dbReference>
<feature type="compositionally biased region" description="Gly residues" evidence="10">
    <location>
        <begin position="50"/>
        <end position="64"/>
    </location>
</feature>
<dbReference type="EnsemblMetazoa" id="AALB010015-RA">
    <property type="protein sequence ID" value="AALB010015-PA"/>
    <property type="gene ID" value="AALB010015"/>
</dbReference>
<feature type="compositionally biased region" description="Basic residues" evidence="10">
    <location>
        <begin position="77"/>
        <end position="87"/>
    </location>
</feature>
<dbReference type="VEuPathDB" id="VectorBase:AALB20_033013"/>
<dbReference type="PANTHER" id="PTHR16523:SF6">
    <property type="entry name" value="PEST PROTEOLYTIC SIGNAL-CONTAINING NUCLEAR PROTEIN"/>
    <property type="match status" value="1"/>
</dbReference>
<keyword evidence="5" id="KW-0597">Phosphoprotein</keyword>
<dbReference type="STRING" id="7167.A0A182FTY1"/>
<evidence type="ECO:0000256" key="8">
    <source>
        <dbReference type="ARBA" id="ARBA00023242"/>
    </source>
</evidence>
<keyword evidence="6" id="KW-0832">Ubl conjugation</keyword>
<feature type="region of interest" description="Disordered" evidence="10">
    <location>
        <begin position="1"/>
        <end position="169"/>
    </location>
</feature>
<evidence type="ECO:0000313" key="11">
    <source>
        <dbReference type="EnsemblMetazoa" id="AALB010015-PA"/>
    </source>
</evidence>
<dbReference type="GeneID" id="118465565"/>
<feature type="compositionally biased region" description="Basic and acidic residues" evidence="10">
    <location>
        <begin position="236"/>
        <end position="248"/>
    </location>
</feature>
<evidence type="ECO:0000313" key="12">
    <source>
        <dbReference type="Proteomes" id="UP000069272"/>
    </source>
</evidence>